<protein>
    <submittedName>
        <fullName evidence="2">Uncharacterized protein</fullName>
    </submittedName>
</protein>
<organism evidence="2">
    <name type="scientific">marine metagenome</name>
    <dbReference type="NCBI Taxonomy" id="408172"/>
    <lineage>
        <taxon>unclassified sequences</taxon>
        <taxon>metagenomes</taxon>
        <taxon>ecological metagenomes</taxon>
    </lineage>
</organism>
<reference evidence="2" key="1">
    <citation type="submission" date="2018-05" db="EMBL/GenBank/DDBJ databases">
        <authorList>
            <person name="Lanie J.A."/>
            <person name="Ng W.-L."/>
            <person name="Kazmierczak K.M."/>
            <person name="Andrzejewski T.M."/>
            <person name="Davidsen T.M."/>
            <person name="Wayne K.J."/>
            <person name="Tettelin H."/>
            <person name="Glass J.I."/>
            <person name="Rusch D."/>
            <person name="Podicherti R."/>
            <person name="Tsui H.-C.T."/>
            <person name="Winkler M.E."/>
        </authorList>
    </citation>
    <scope>NUCLEOTIDE SEQUENCE</scope>
</reference>
<dbReference type="AlphaFoldDB" id="A0A382EJ26"/>
<dbReference type="EMBL" id="UINC01044454">
    <property type="protein sequence ID" value="SVB49943.1"/>
    <property type="molecule type" value="Genomic_DNA"/>
</dbReference>
<feature type="region of interest" description="Disordered" evidence="1">
    <location>
        <begin position="1"/>
        <end position="20"/>
    </location>
</feature>
<accession>A0A382EJ26</accession>
<evidence type="ECO:0000313" key="2">
    <source>
        <dbReference type="EMBL" id="SVB49943.1"/>
    </source>
</evidence>
<name>A0A382EJ26_9ZZZZ</name>
<feature type="compositionally biased region" description="Basic and acidic residues" evidence="1">
    <location>
        <begin position="1"/>
        <end position="17"/>
    </location>
</feature>
<sequence>MQEEISDAHPDLPRDLNFDPVVNETPKALNNKQIRCYNKKGYIFPIEVFSETEISTHREY</sequence>
<evidence type="ECO:0000256" key="1">
    <source>
        <dbReference type="SAM" id="MobiDB-lite"/>
    </source>
</evidence>
<gene>
    <name evidence="2" type="ORF">METZ01_LOCUS202797</name>
</gene>
<feature type="non-terminal residue" evidence="2">
    <location>
        <position position="60"/>
    </location>
</feature>
<proteinExistence type="predicted"/>